<keyword evidence="4" id="KW-1185">Reference proteome</keyword>
<sequence>MNNNQIKNIKIHLNSLKTVELEKLMARKYGNSNIESVMIGDYTALQYYHIFNKVVGQFQGEIDSDYAHALPIQYNFGNEYGSGNILSDLEHLINLISNMNFDRSVQLINKLIHYQALNGFWEKNKRKFFSSSELDLFESKKNIELSSSHLLEVSNRMAQSFEELENQKEALENLLKSKKSELREIEALLVAARSHTDEINNIHNSSSQVSEKINSNYKSSLEKVEEIKSDSDKFKKKIDDLNVTIGTIEDTYQNQLANFSDLSNSFNDKLDFVESKVDYFNDRNSYLDDLIGREVGASLFETFKQRKNEISPSIRFWKYAIPVAVVGTILWIGVLFGDENFSNLSWQAILVNSLKAFPAIGLLLFAISQYVKERNFQEEYAFKSAVALTVNSYAEQIINTDNRDALIMQSVARIYKSPIYSKHESKEYSSILGMSKEAIDSAKSILSKTDRKE</sequence>
<feature type="transmembrane region" description="Helical" evidence="2">
    <location>
        <begin position="348"/>
        <end position="367"/>
    </location>
</feature>
<feature type="transmembrane region" description="Helical" evidence="2">
    <location>
        <begin position="316"/>
        <end position="336"/>
    </location>
</feature>
<organism evidence="3 4">
    <name type="scientific">Marinobacterium iners DSM 11526</name>
    <dbReference type="NCBI Taxonomy" id="1122198"/>
    <lineage>
        <taxon>Bacteria</taxon>
        <taxon>Pseudomonadati</taxon>
        <taxon>Pseudomonadota</taxon>
        <taxon>Gammaproteobacteria</taxon>
        <taxon>Oceanospirillales</taxon>
        <taxon>Oceanospirillaceae</taxon>
        <taxon>Marinobacterium</taxon>
    </lineage>
</organism>
<keyword evidence="1" id="KW-0175">Coiled coil</keyword>
<name>A0A1H4H7V0_9GAMM</name>
<gene>
    <name evidence="3" type="ORF">SAMN02745729_13113</name>
</gene>
<keyword evidence="2" id="KW-0472">Membrane</keyword>
<reference evidence="4" key="1">
    <citation type="submission" date="2016-10" db="EMBL/GenBank/DDBJ databases">
        <authorList>
            <person name="Varghese N."/>
            <person name="Submissions S."/>
        </authorList>
    </citation>
    <scope>NUCLEOTIDE SEQUENCE [LARGE SCALE GENOMIC DNA]</scope>
    <source>
        <strain evidence="4">DSM 11526</strain>
    </source>
</reference>
<evidence type="ECO:0000313" key="3">
    <source>
        <dbReference type="EMBL" id="SEB17815.1"/>
    </source>
</evidence>
<dbReference type="EMBL" id="FNRJ01000031">
    <property type="protein sequence ID" value="SEB17815.1"/>
    <property type="molecule type" value="Genomic_DNA"/>
</dbReference>
<dbReference type="AlphaFoldDB" id="A0A1H4H7V0"/>
<protein>
    <submittedName>
        <fullName evidence="3">Uncharacterized protein</fullName>
    </submittedName>
</protein>
<dbReference type="OrthoDB" id="5500487at2"/>
<evidence type="ECO:0000313" key="4">
    <source>
        <dbReference type="Proteomes" id="UP000242469"/>
    </source>
</evidence>
<proteinExistence type="predicted"/>
<keyword evidence="2" id="KW-0812">Transmembrane</keyword>
<dbReference type="Proteomes" id="UP000242469">
    <property type="component" value="Unassembled WGS sequence"/>
</dbReference>
<feature type="coiled-coil region" evidence="1">
    <location>
        <begin position="154"/>
        <end position="188"/>
    </location>
</feature>
<accession>A0A1H4H7V0</accession>
<evidence type="ECO:0000256" key="2">
    <source>
        <dbReference type="SAM" id="Phobius"/>
    </source>
</evidence>
<evidence type="ECO:0000256" key="1">
    <source>
        <dbReference type="SAM" id="Coils"/>
    </source>
</evidence>
<dbReference type="RefSeq" id="WP_091828187.1">
    <property type="nucleotide sequence ID" value="NZ_FNRJ01000031.1"/>
</dbReference>
<keyword evidence="2" id="KW-1133">Transmembrane helix</keyword>